<reference evidence="5" key="1">
    <citation type="submission" date="2017-03" db="EMBL/GenBank/DDBJ databases">
        <authorList>
            <person name="Lund M.B."/>
        </authorList>
    </citation>
    <scope>NUCLEOTIDE SEQUENCE [LARGE SCALE GENOMIC DNA]</scope>
</reference>
<dbReference type="GO" id="GO:0008757">
    <property type="term" value="F:S-adenosylmethionine-dependent methyltransferase activity"/>
    <property type="evidence" value="ECO:0007669"/>
    <property type="project" value="InterPro"/>
</dbReference>
<proteinExistence type="predicted"/>
<evidence type="ECO:0000256" key="1">
    <source>
        <dbReference type="ARBA" id="ARBA00022603"/>
    </source>
</evidence>
<dbReference type="PANTHER" id="PTHR47816">
    <property type="entry name" value="RIBOSOMAL RNA SMALL SUBUNIT METHYLTRANSFERASE C"/>
    <property type="match status" value="1"/>
</dbReference>
<name>A0A2A6FN93_9MICO</name>
<organism evidence="4 5">
    <name type="scientific">Candidatus Lumbricidiphila eiseniae</name>
    <dbReference type="NCBI Taxonomy" id="1969409"/>
    <lineage>
        <taxon>Bacteria</taxon>
        <taxon>Bacillati</taxon>
        <taxon>Actinomycetota</taxon>
        <taxon>Actinomycetes</taxon>
        <taxon>Micrococcales</taxon>
        <taxon>Microbacteriaceae</taxon>
        <taxon>Candidatus Lumbricidiphila</taxon>
    </lineage>
</organism>
<evidence type="ECO:0000259" key="3">
    <source>
        <dbReference type="Pfam" id="PF05175"/>
    </source>
</evidence>
<evidence type="ECO:0000313" key="4">
    <source>
        <dbReference type="EMBL" id="PDQ34229.1"/>
    </source>
</evidence>
<dbReference type="GO" id="GO:0032259">
    <property type="term" value="P:methylation"/>
    <property type="evidence" value="ECO:0007669"/>
    <property type="project" value="UniProtKB-KW"/>
</dbReference>
<keyword evidence="2 4" id="KW-0808">Transferase</keyword>
<dbReference type="Gene3D" id="3.40.50.150">
    <property type="entry name" value="Vaccinia Virus protein VP39"/>
    <property type="match status" value="1"/>
</dbReference>
<dbReference type="CDD" id="cd02440">
    <property type="entry name" value="AdoMet_MTases"/>
    <property type="match status" value="1"/>
</dbReference>
<dbReference type="EMBL" id="NAEP01000059">
    <property type="protein sequence ID" value="PDQ34229.1"/>
    <property type="molecule type" value="Genomic_DNA"/>
</dbReference>
<evidence type="ECO:0000313" key="5">
    <source>
        <dbReference type="Proteomes" id="UP000219994"/>
    </source>
</evidence>
<dbReference type="AlphaFoldDB" id="A0A2A6FN93"/>
<sequence>MGTDHYFSAIPRSDAALRGIRVHLADRDVELVTSAGVFSSDRLDHGTRILLESVPPPPVTGNLLDLGCGWGPIALSLAMRSPDATVWAIDTNERALELTRRNAARLELANVRAARPEDVPDDIRFATIWSNPPIRVGKIELHGMLRRWLPRLLSHSGADAGADTVTTGSSAWFVVAKQLGADSLQRWLTEDLGLTVSRPRQNKGYRILRVVGPAVPCSSPSPTPSA</sequence>
<accession>A0A2A6FN93</accession>
<keyword evidence="1 4" id="KW-0489">Methyltransferase</keyword>
<dbReference type="SUPFAM" id="SSF53335">
    <property type="entry name" value="S-adenosyl-L-methionine-dependent methyltransferases"/>
    <property type="match status" value="1"/>
</dbReference>
<dbReference type="PANTHER" id="PTHR47816:SF4">
    <property type="entry name" value="RIBOSOMAL RNA SMALL SUBUNIT METHYLTRANSFERASE C"/>
    <property type="match status" value="1"/>
</dbReference>
<dbReference type="InterPro" id="IPR007848">
    <property type="entry name" value="Small_mtfrase_dom"/>
</dbReference>
<dbReference type="Pfam" id="PF05175">
    <property type="entry name" value="MTS"/>
    <property type="match status" value="1"/>
</dbReference>
<dbReference type="Proteomes" id="UP000219994">
    <property type="component" value="Unassembled WGS sequence"/>
</dbReference>
<protein>
    <submittedName>
        <fullName evidence="4">16S rRNA methyltransferase</fullName>
    </submittedName>
</protein>
<evidence type="ECO:0000256" key="2">
    <source>
        <dbReference type="ARBA" id="ARBA00022679"/>
    </source>
</evidence>
<dbReference type="InterPro" id="IPR029063">
    <property type="entry name" value="SAM-dependent_MTases_sf"/>
</dbReference>
<dbReference type="InterPro" id="IPR046977">
    <property type="entry name" value="RsmC/RlmG"/>
</dbReference>
<comment type="caution">
    <text evidence="4">The sequence shown here is derived from an EMBL/GenBank/DDBJ whole genome shotgun (WGS) entry which is preliminary data.</text>
</comment>
<feature type="domain" description="Methyltransferase small" evidence="3">
    <location>
        <begin position="29"/>
        <end position="208"/>
    </location>
</feature>
<gene>
    <name evidence="4" type="ORF">B5766_12345</name>
</gene>